<organism evidence="11 12">
    <name type="scientific">Coffea canephora</name>
    <name type="common">Robusta coffee</name>
    <dbReference type="NCBI Taxonomy" id="49390"/>
    <lineage>
        <taxon>Eukaryota</taxon>
        <taxon>Viridiplantae</taxon>
        <taxon>Streptophyta</taxon>
        <taxon>Embryophyta</taxon>
        <taxon>Tracheophyta</taxon>
        <taxon>Spermatophyta</taxon>
        <taxon>Magnoliopsida</taxon>
        <taxon>eudicotyledons</taxon>
        <taxon>Gunneridae</taxon>
        <taxon>Pentapetalae</taxon>
        <taxon>asterids</taxon>
        <taxon>lamiids</taxon>
        <taxon>Gentianales</taxon>
        <taxon>Rubiaceae</taxon>
        <taxon>Ixoroideae</taxon>
        <taxon>Gardenieae complex</taxon>
        <taxon>Bertiereae - Coffeeae clade</taxon>
        <taxon>Coffeeae</taxon>
        <taxon>Coffea</taxon>
    </lineage>
</organism>
<gene>
    <name evidence="11" type="ORF">GSCOC_T00031780001</name>
</gene>
<dbReference type="InterPro" id="IPR050905">
    <property type="entry name" value="Plant_NBS-LRR"/>
</dbReference>
<dbReference type="EMBL" id="HG739132">
    <property type="protein sequence ID" value="CDP10856.1"/>
    <property type="molecule type" value="Genomic_DNA"/>
</dbReference>
<dbReference type="PANTHER" id="PTHR33463">
    <property type="entry name" value="NB-ARC DOMAIN-CONTAINING PROTEIN-RELATED"/>
    <property type="match status" value="1"/>
</dbReference>
<dbReference type="SUPFAM" id="SSF52540">
    <property type="entry name" value="P-loop containing nucleoside triphosphate hydrolases"/>
    <property type="match status" value="1"/>
</dbReference>
<dbReference type="InterPro" id="IPR001611">
    <property type="entry name" value="Leu-rich_rpt"/>
</dbReference>
<evidence type="ECO:0000256" key="4">
    <source>
        <dbReference type="ARBA" id="ARBA00022741"/>
    </source>
</evidence>
<reference evidence="12" key="1">
    <citation type="journal article" date="2014" name="Science">
        <title>The coffee genome provides insight into the convergent evolution of caffeine biosynthesis.</title>
        <authorList>
            <person name="Denoeud F."/>
            <person name="Carretero-Paulet L."/>
            <person name="Dereeper A."/>
            <person name="Droc G."/>
            <person name="Guyot R."/>
            <person name="Pietrella M."/>
            <person name="Zheng C."/>
            <person name="Alberti A."/>
            <person name="Anthony F."/>
            <person name="Aprea G."/>
            <person name="Aury J.M."/>
            <person name="Bento P."/>
            <person name="Bernard M."/>
            <person name="Bocs S."/>
            <person name="Campa C."/>
            <person name="Cenci A."/>
            <person name="Combes M.C."/>
            <person name="Crouzillat D."/>
            <person name="Da Silva C."/>
            <person name="Daddiego L."/>
            <person name="De Bellis F."/>
            <person name="Dussert S."/>
            <person name="Garsmeur O."/>
            <person name="Gayraud T."/>
            <person name="Guignon V."/>
            <person name="Jahn K."/>
            <person name="Jamilloux V."/>
            <person name="Joet T."/>
            <person name="Labadie K."/>
            <person name="Lan T."/>
            <person name="Leclercq J."/>
            <person name="Lepelley M."/>
            <person name="Leroy T."/>
            <person name="Li L.T."/>
            <person name="Librado P."/>
            <person name="Lopez L."/>
            <person name="Munoz A."/>
            <person name="Noel B."/>
            <person name="Pallavicini A."/>
            <person name="Perrotta G."/>
            <person name="Poncet V."/>
            <person name="Pot D."/>
            <person name="Priyono X."/>
            <person name="Rigoreau M."/>
            <person name="Rouard M."/>
            <person name="Rozas J."/>
            <person name="Tranchant-Dubreuil C."/>
            <person name="VanBuren R."/>
            <person name="Zhang Q."/>
            <person name="Andrade A.C."/>
            <person name="Argout X."/>
            <person name="Bertrand B."/>
            <person name="de Kochko A."/>
            <person name="Graziosi G."/>
            <person name="Henry R.J."/>
            <person name="Jayarama X."/>
            <person name="Ming R."/>
            <person name="Nagai C."/>
            <person name="Rounsley S."/>
            <person name="Sankoff D."/>
            <person name="Giuliano G."/>
            <person name="Albert V.A."/>
            <person name="Wincker P."/>
            <person name="Lashermes P."/>
        </authorList>
    </citation>
    <scope>NUCLEOTIDE SEQUENCE [LARGE SCALE GENOMIC DNA]</scope>
    <source>
        <strain evidence="12">cv. DH200-94</strain>
    </source>
</reference>
<keyword evidence="2" id="KW-0433">Leucine-rich repeat</keyword>
<dbReference type="Gene3D" id="1.10.8.430">
    <property type="entry name" value="Helical domain of apoptotic protease-activating factors"/>
    <property type="match status" value="1"/>
</dbReference>
<proteinExistence type="inferred from homology"/>
<evidence type="ECO:0000256" key="3">
    <source>
        <dbReference type="ARBA" id="ARBA00022737"/>
    </source>
</evidence>
<dbReference type="InterPro" id="IPR002182">
    <property type="entry name" value="NB-ARC"/>
</dbReference>
<dbReference type="InterPro" id="IPR032675">
    <property type="entry name" value="LRR_dom_sf"/>
</dbReference>
<evidence type="ECO:0000259" key="7">
    <source>
        <dbReference type="Pfam" id="PF00931"/>
    </source>
</evidence>
<name>A0A068UQZ2_COFCA</name>
<evidence type="ECO:0000259" key="8">
    <source>
        <dbReference type="Pfam" id="PF23247"/>
    </source>
</evidence>
<dbReference type="Gramene" id="CDP10856">
    <property type="protein sequence ID" value="CDP10856"/>
    <property type="gene ID" value="GSCOC_T00031780001"/>
</dbReference>
<dbReference type="Gene3D" id="3.40.50.300">
    <property type="entry name" value="P-loop containing nucleotide triphosphate hydrolases"/>
    <property type="match status" value="1"/>
</dbReference>
<feature type="domain" description="Disease resistance protein winged helix" evidence="9">
    <location>
        <begin position="728"/>
        <end position="792"/>
    </location>
</feature>
<evidence type="ECO:0000313" key="12">
    <source>
        <dbReference type="Proteomes" id="UP000295252"/>
    </source>
</evidence>
<keyword evidence="12" id="KW-1185">Reference proteome</keyword>
<dbReference type="GO" id="GO:0043531">
    <property type="term" value="F:ADP binding"/>
    <property type="evidence" value="ECO:0007669"/>
    <property type="project" value="InterPro"/>
</dbReference>
<dbReference type="InParanoid" id="A0A068UQZ2"/>
<evidence type="ECO:0000256" key="2">
    <source>
        <dbReference type="ARBA" id="ARBA00022614"/>
    </source>
</evidence>
<evidence type="ECO:0000313" key="11">
    <source>
        <dbReference type="EMBL" id="CDP10856.1"/>
    </source>
</evidence>
<keyword evidence="3" id="KW-0677">Repeat</keyword>
<dbReference type="Gene3D" id="3.80.10.10">
    <property type="entry name" value="Ribonuclease Inhibitor"/>
    <property type="match status" value="2"/>
</dbReference>
<dbReference type="FunFam" id="1.10.10.10:FF:000322">
    <property type="entry name" value="Probable disease resistance protein At1g63360"/>
    <property type="match status" value="1"/>
</dbReference>
<keyword evidence="6" id="KW-0067">ATP-binding</keyword>
<comment type="similarity">
    <text evidence="1">Belongs to the disease resistance NB-LRR family.</text>
</comment>
<dbReference type="InterPro" id="IPR058922">
    <property type="entry name" value="WHD_DRP"/>
</dbReference>
<dbReference type="InterPro" id="IPR027417">
    <property type="entry name" value="P-loop_NTPase"/>
</dbReference>
<dbReference type="GO" id="GO:0006952">
    <property type="term" value="P:defense response"/>
    <property type="evidence" value="ECO:0007669"/>
    <property type="project" value="UniProtKB-KW"/>
</dbReference>
<keyword evidence="5" id="KW-0611">Plant defense</keyword>
<dbReference type="Pfam" id="PF23559">
    <property type="entry name" value="WHD_DRP"/>
    <property type="match status" value="1"/>
</dbReference>
<feature type="domain" description="Disease resistance protein At4g27190-like leucine-rich repeats" evidence="8">
    <location>
        <begin position="1181"/>
        <end position="1297"/>
    </location>
</feature>
<dbReference type="SUPFAM" id="SSF52058">
    <property type="entry name" value="L domain-like"/>
    <property type="match status" value="1"/>
</dbReference>
<dbReference type="Pfam" id="PF13855">
    <property type="entry name" value="LRR_8"/>
    <property type="match status" value="1"/>
</dbReference>
<keyword evidence="4" id="KW-0547">Nucleotide-binding</keyword>
<dbReference type="InterPro" id="IPR055414">
    <property type="entry name" value="LRR_R13L4/SHOC2-like"/>
</dbReference>
<dbReference type="Gene3D" id="1.10.10.10">
    <property type="entry name" value="Winged helix-like DNA-binding domain superfamily/Winged helix DNA-binding domain"/>
    <property type="match status" value="1"/>
</dbReference>
<dbReference type="GO" id="GO:0005524">
    <property type="term" value="F:ATP binding"/>
    <property type="evidence" value="ECO:0007669"/>
    <property type="project" value="UniProtKB-KW"/>
</dbReference>
<dbReference type="PhylomeDB" id="A0A068UQZ2"/>
<evidence type="ECO:0000256" key="6">
    <source>
        <dbReference type="ARBA" id="ARBA00022840"/>
    </source>
</evidence>
<dbReference type="OrthoDB" id="1938824at2759"/>
<dbReference type="PANTHER" id="PTHR33463:SF167">
    <property type="entry name" value="PUTATIVE-RELATED"/>
    <property type="match status" value="1"/>
</dbReference>
<dbReference type="Pfam" id="PF23598">
    <property type="entry name" value="LRR_14"/>
    <property type="match status" value="1"/>
</dbReference>
<feature type="domain" description="Disease resistance R13L4/SHOC-2-like LRR" evidence="10">
    <location>
        <begin position="942"/>
        <end position="1055"/>
    </location>
</feature>
<protein>
    <submittedName>
        <fullName evidence="11">Uncharacterized protein</fullName>
    </submittedName>
</protein>
<evidence type="ECO:0000259" key="10">
    <source>
        <dbReference type="Pfam" id="PF23598"/>
    </source>
</evidence>
<dbReference type="Pfam" id="PF23247">
    <property type="entry name" value="LRR_RPS2"/>
    <property type="match status" value="1"/>
</dbReference>
<dbReference type="Pfam" id="PF00931">
    <property type="entry name" value="NB-ARC"/>
    <property type="match status" value="1"/>
</dbReference>
<dbReference type="Proteomes" id="UP000295252">
    <property type="component" value="Chromosome V"/>
</dbReference>
<feature type="domain" description="NB-ARC" evidence="7">
    <location>
        <begin position="478"/>
        <end position="635"/>
    </location>
</feature>
<evidence type="ECO:0000256" key="5">
    <source>
        <dbReference type="ARBA" id="ARBA00022821"/>
    </source>
</evidence>
<evidence type="ECO:0000256" key="1">
    <source>
        <dbReference type="ARBA" id="ARBA00008894"/>
    </source>
</evidence>
<dbReference type="InterPro" id="IPR042197">
    <property type="entry name" value="Apaf_helical"/>
</dbReference>
<evidence type="ECO:0000259" key="9">
    <source>
        <dbReference type="Pfam" id="PF23559"/>
    </source>
</evidence>
<dbReference type="PRINTS" id="PR00364">
    <property type="entry name" value="DISEASERSIST"/>
</dbReference>
<dbReference type="InterPro" id="IPR036388">
    <property type="entry name" value="WH-like_DNA-bd_sf"/>
</dbReference>
<sequence length="1301" mass="146531">MKMKFWFHARDNPPKSSLQELKLKSDSLFDKRDAIIKNLVRELKKGKIPTRECHTWLKKVEEIKYEVCDLLKSKAHDSEFEISTIPSRLDAVMNEISEYLDKSPNKNDTVDDAMIGRSKGIQEYSKVGGDKYRTAEVEVGKTHNFQRTAVQLNAAAGESSPAGKKPILGNRMEQNKDKEMISPPLAAVSEPAETCRMENGHVKAENKISLLGEGMSLSAFDQRGEEIPEKLGPEGLRLEKSASSKLLSPLSSMAHPELNEYETRRDTVSLERVETQSNLAEKGEITFSEAKEMLNTNEIKDSETQEKQHGYSGPEGKIPVKQEAKEKLALDVGAGMTPNKTVVEVARISEIEEISPTGEMGDFRMERSIPGSEIEEIEEISPTGEMGDFRIGRSIPGPESPISDPEGIIHEYQSMSSKSGNKRVNPMKTKPLMNLKRRLFAKSSSRSVTVLGAPKVDSSRKDDIRLTQGDEEPRISCMVQKIIECMKDDKYRRIGIYGNGGIGKTTVLKALLSAPEIKDKFDFLIQVTVSRYWSRKKIQLEIARQIELSMEGIQSADELASKLFHALQSRKYLLLLDDVWDSINLAALGINLESHSRLVVATRSVHICKKVATDRQIEVGALSWKEAWNLFQEQVGGVINSPSIRPRAEAIVSECGGLPLMIIVIGRALAKEIDVSGWRLVLSNLLSVTGLESGDIENCDEALLQKLKVGYDKLPDYDLKCCFLYCVLFPEDHNIQIIELINYWIQEGLVTGNSADASRKGFRIVRHLTEASLVEPVDGVSIKMHDLIRDLASWIILSEEGSLDFLVGRKSKKVGNQKLMLEPRTISIAKSPQKLPRVENCLLPRAGAGLLLPPEESEWEEAEMIFLMDNDISKLPEELNCCKLKMLFLQRNRRLTTIPASFFNSMPCLQVVNLSKTNIRSLPSSLYSLSGLQALILRHCPCLSEISPRVGEVKSIEILDLTGTEIYRLPDTIGKLSSLKHLHVSFYAYVDDKKYPNKYKNLVPGGIFSNLQSLEELSIEVHPRDTQWNTDAEFVAEELGNLSNLDTLCICFPEIKFLKTFLGSSPAWKADNLTKFKFVIGHDIKRSASRVPRHTEQDYDQQRKCLRYVSTDIDHIPNEVKEVLKRATAFYLDHQSRIRSLTEFGIQIIRQLKFCTVSECSDMESIVDGGSIIDEIALPNLSHLSLHYLWNLNKIWNGEITAESFKALKVLSVHTCPRLGFVLSCSMVQYIPSLEDLTVEDCASMTEIILCEMQTEVCSAEIPKLKKLELRYLPQLLRICHQSYQHIKHLNIKYCPKFESN</sequence>
<dbReference type="InterPro" id="IPR057135">
    <property type="entry name" value="At4g27190-like_LRR"/>
</dbReference>
<accession>A0A068UQZ2</accession>